<keyword evidence="2" id="KW-1185">Reference proteome</keyword>
<accession>A0A9W8JRQ4</accession>
<name>A0A9W8JRQ4_9AGAR</name>
<reference evidence="1" key="1">
    <citation type="submission" date="2022-07" db="EMBL/GenBank/DDBJ databases">
        <title>Genome Sequence of Agrocybe chaxingu.</title>
        <authorList>
            <person name="Buettner E."/>
        </authorList>
    </citation>
    <scope>NUCLEOTIDE SEQUENCE</scope>
    <source>
        <strain evidence="1">MP-N11</strain>
    </source>
</reference>
<sequence>MKASKGTENTTQYEVLGPLSSCLCLPRGAELSARGSLDGLLKPRGIGKTKLNPVCVITTVYLTTSCAIALSETAKPGSTVTLVRSGSDPEVLRWEDPCAEIKTYVSPPSESNPEDVTLARPTECIAVGGYKLDPPGQLIQSMTDIRRGVRNSVSRGGYMTSMFERF</sequence>
<protein>
    <submittedName>
        <fullName evidence="1">Uncharacterized protein</fullName>
    </submittedName>
</protein>
<evidence type="ECO:0000313" key="2">
    <source>
        <dbReference type="Proteomes" id="UP001148786"/>
    </source>
</evidence>
<comment type="caution">
    <text evidence="1">The sequence shown here is derived from an EMBL/GenBank/DDBJ whole genome shotgun (WGS) entry which is preliminary data.</text>
</comment>
<organism evidence="1 2">
    <name type="scientific">Agrocybe chaxingu</name>
    <dbReference type="NCBI Taxonomy" id="84603"/>
    <lineage>
        <taxon>Eukaryota</taxon>
        <taxon>Fungi</taxon>
        <taxon>Dikarya</taxon>
        <taxon>Basidiomycota</taxon>
        <taxon>Agaricomycotina</taxon>
        <taxon>Agaricomycetes</taxon>
        <taxon>Agaricomycetidae</taxon>
        <taxon>Agaricales</taxon>
        <taxon>Agaricineae</taxon>
        <taxon>Strophariaceae</taxon>
        <taxon>Agrocybe</taxon>
    </lineage>
</organism>
<dbReference type="EMBL" id="JANKHO010003038">
    <property type="protein sequence ID" value="KAJ3486650.1"/>
    <property type="molecule type" value="Genomic_DNA"/>
</dbReference>
<dbReference type="OrthoDB" id="10383507at2759"/>
<dbReference type="AlphaFoldDB" id="A0A9W8JRQ4"/>
<gene>
    <name evidence="1" type="ORF">NLJ89_g11794</name>
</gene>
<dbReference type="Proteomes" id="UP001148786">
    <property type="component" value="Unassembled WGS sequence"/>
</dbReference>
<proteinExistence type="predicted"/>
<evidence type="ECO:0000313" key="1">
    <source>
        <dbReference type="EMBL" id="KAJ3486650.1"/>
    </source>
</evidence>